<name>A0AAD9L5P3_PAPLA</name>
<proteinExistence type="predicted"/>
<organism evidence="1 2">
    <name type="scientific">Papiliotrema laurentii</name>
    <name type="common">Cryptococcus laurentii</name>
    <dbReference type="NCBI Taxonomy" id="5418"/>
    <lineage>
        <taxon>Eukaryota</taxon>
        <taxon>Fungi</taxon>
        <taxon>Dikarya</taxon>
        <taxon>Basidiomycota</taxon>
        <taxon>Agaricomycotina</taxon>
        <taxon>Tremellomycetes</taxon>
        <taxon>Tremellales</taxon>
        <taxon>Rhynchogastremaceae</taxon>
        <taxon>Papiliotrema</taxon>
    </lineage>
</organism>
<evidence type="ECO:0000313" key="2">
    <source>
        <dbReference type="Proteomes" id="UP001182556"/>
    </source>
</evidence>
<comment type="caution">
    <text evidence="1">The sequence shown here is derived from an EMBL/GenBank/DDBJ whole genome shotgun (WGS) entry which is preliminary data.</text>
</comment>
<dbReference type="EMBL" id="JAODAN010000004">
    <property type="protein sequence ID" value="KAK1924560.1"/>
    <property type="molecule type" value="Genomic_DNA"/>
</dbReference>
<dbReference type="AlphaFoldDB" id="A0AAD9L5P3"/>
<evidence type="ECO:0000313" key="1">
    <source>
        <dbReference type="EMBL" id="KAK1924560.1"/>
    </source>
</evidence>
<protein>
    <submittedName>
        <fullName evidence="1">Uncharacterized protein</fullName>
    </submittedName>
</protein>
<accession>A0AAD9L5P3</accession>
<dbReference type="Proteomes" id="UP001182556">
    <property type="component" value="Unassembled WGS sequence"/>
</dbReference>
<keyword evidence="2" id="KW-1185">Reference proteome</keyword>
<reference evidence="1" key="1">
    <citation type="submission" date="2023-02" db="EMBL/GenBank/DDBJ databases">
        <title>Identification and recombinant expression of a fungal hydrolase from Papiliotrema laurentii that hydrolyzes apple cutin and clears colloidal polyester polyurethane.</title>
        <authorList>
            <consortium name="DOE Joint Genome Institute"/>
            <person name="Roman V.A."/>
            <person name="Bojanowski C."/>
            <person name="Crable B.R."/>
            <person name="Wagner D.N."/>
            <person name="Hung C.S."/>
            <person name="Nadeau L.J."/>
            <person name="Schratz L."/>
            <person name="Haridas S."/>
            <person name="Pangilinan J."/>
            <person name="Lipzen A."/>
            <person name="Na H."/>
            <person name="Yan M."/>
            <person name="Ng V."/>
            <person name="Grigoriev I.V."/>
            <person name="Spatafora J.W."/>
            <person name="Barlow D."/>
            <person name="Biffinger J."/>
            <person name="Kelley-Loughnane N."/>
            <person name="Varaljay V.A."/>
            <person name="Crookes-Goodson W.J."/>
        </authorList>
    </citation>
    <scope>NUCLEOTIDE SEQUENCE</scope>
    <source>
        <strain evidence="1">5307AH</strain>
    </source>
</reference>
<sequence>FRPPLPRIAGPHNLPTLLSTLPRHGQFSIVKPSNCKHPNRVFVVTRSKLKFSSISPAPAGAQVEALKAGGKVSAIQEEGKDKKVWVGANATEDGELRAHGKVWAMEFINGRLSKPRTPTKLPDPRIRDGLKHNWIAVDPQALPPSTKDAVLNWKKFQAEALAARDKVMEERSAATQVRRRERAVEKKEVKAKIAEHLAKLNHVEIKY</sequence>
<feature type="non-terminal residue" evidence="1">
    <location>
        <position position="1"/>
    </location>
</feature>
<gene>
    <name evidence="1" type="ORF">DB88DRAFT_485928</name>
</gene>